<dbReference type="STRING" id="1266660.A0A1G4JYR0"/>
<dbReference type="GO" id="GO:0051213">
    <property type="term" value="F:dioxygenase activity"/>
    <property type="evidence" value="ECO:0007669"/>
    <property type="project" value="InterPro"/>
</dbReference>
<dbReference type="GO" id="GO:0006307">
    <property type="term" value="P:DNA alkylation repair"/>
    <property type="evidence" value="ECO:0007669"/>
    <property type="project" value="InterPro"/>
</dbReference>
<dbReference type="PANTHER" id="PTHR31212">
    <property type="entry name" value="ALPHA-KETOGLUTARATE-DEPENDENT DIOXYGENASE ALKB HOMOLOG 3"/>
    <property type="match status" value="1"/>
</dbReference>
<organism evidence="7 8">
    <name type="scientific">Lachancea dasiensis</name>
    <dbReference type="NCBI Taxonomy" id="1072105"/>
    <lineage>
        <taxon>Eukaryota</taxon>
        <taxon>Fungi</taxon>
        <taxon>Dikarya</taxon>
        <taxon>Ascomycota</taxon>
        <taxon>Saccharomycotina</taxon>
        <taxon>Saccharomycetes</taxon>
        <taxon>Saccharomycetales</taxon>
        <taxon>Saccharomycetaceae</taxon>
        <taxon>Lachancea</taxon>
    </lineage>
</organism>
<protein>
    <submittedName>
        <fullName evidence="7">LADA_0H00386g1_1</fullName>
    </submittedName>
</protein>
<evidence type="ECO:0000259" key="6">
    <source>
        <dbReference type="PROSITE" id="PS51999"/>
    </source>
</evidence>
<dbReference type="CDD" id="cd14279">
    <property type="entry name" value="CUE"/>
    <property type="match status" value="1"/>
</dbReference>
<dbReference type="Proteomes" id="UP000190274">
    <property type="component" value="Chromosome H"/>
</dbReference>
<sequence length="417" mass="47836">MGQTTDEKLAKLGQIFPEYDEAGLLDVLVSCDGSVKRSARFLGRDDNEANVVGGYTGAKRLKSQQTLSRFLKGTPSEIKSGVDRRQGKVIDLHTKDEIEKTLRYCSYHTDVLPNELADGLLRSTMNDPGYKASQFYLFGNKCVSNHKSRLFLPESRKEPFFYNGHEVKDYGWYGDEMMLAQVIIEDLVNVELTKRKRLPFQVKPGEWVAQAALSNSYNEGSNLDWHSDRMTNIGPHPVIASLSLGFSREFRIRKGYPSNSQIYSIRPKHNSLIIMHAGFQEEYKHCVPLIPKRSKIPTDDLNPISHTKRINITYRNYLLKNTIFCKDCGSAMDLRRMFKDPQKRGRYFYLCSRSYTEANGFKDGNECKGFSYANFQNDPPLTDNEDHCSSWIAEDDHEAIYFRDQADRSQMPFKSST</sequence>
<keyword evidence="2 4" id="KW-0863">Zinc-finger</keyword>
<dbReference type="Gene3D" id="2.60.120.590">
    <property type="entry name" value="Alpha-ketoglutarate-dependent dioxygenase AlkB-like"/>
    <property type="match status" value="1"/>
</dbReference>
<dbReference type="SUPFAM" id="SSF51197">
    <property type="entry name" value="Clavaminate synthase-like"/>
    <property type="match status" value="1"/>
</dbReference>
<evidence type="ECO:0000256" key="2">
    <source>
        <dbReference type="ARBA" id="ARBA00022771"/>
    </source>
</evidence>
<dbReference type="PANTHER" id="PTHR31212:SF4">
    <property type="entry name" value="ALPHA-KETOGLUTARATE-DEPENDENT DIOXYGENASE ALKB HOMOLOG 3"/>
    <property type="match status" value="1"/>
</dbReference>
<dbReference type="InterPro" id="IPR027450">
    <property type="entry name" value="AlkB-like"/>
</dbReference>
<dbReference type="InterPro" id="IPR010666">
    <property type="entry name" value="Znf_GRF"/>
</dbReference>
<dbReference type="InterPro" id="IPR005123">
    <property type="entry name" value="Oxoglu/Fe-dep_dioxygenase_dom"/>
</dbReference>
<dbReference type="Pfam" id="PF13532">
    <property type="entry name" value="2OG-FeII_Oxy_2"/>
    <property type="match status" value="1"/>
</dbReference>
<feature type="domain" description="GRF-type" evidence="6">
    <location>
        <begin position="325"/>
        <end position="376"/>
    </location>
</feature>
<accession>A0A1G4JYR0</accession>
<dbReference type="OrthoDB" id="545910at2759"/>
<dbReference type="GO" id="GO:0008270">
    <property type="term" value="F:zinc ion binding"/>
    <property type="evidence" value="ECO:0007669"/>
    <property type="project" value="UniProtKB-KW"/>
</dbReference>
<evidence type="ECO:0000256" key="1">
    <source>
        <dbReference type="ARBA" id="ARBA00022723"/>
    </source>
</evidence>
<evidence type="ECO:0000259" key="5">
    <source>
        <dbReference type="PROSITE" id="PS51471"/>
    </source>
</evidence>
<evidence type="ECO:0000256" key="3">
    <source>
        <dbReference type="ARBA" id="ARBA00022833"/>
    </source>
</evidence>
<keyword evidence="1" id="KW-0479">Metal-binding</keyword>
<evidence type="ECO:0000313" key="8">
    <source>
        <dbReference type="Proteomes" id="UP000190274"/>
    </source>
</evidence>
<keyword evidence="3" id="KW-0862">Zinc</keyword>
<evidence type="ECO:0000256" key="4">
    <source>
        <dbReference type="PROSITE-ProRule" id="PRU01343"/>
    </source>
</evidence>
<feature type="domain" description="Fe2OG dioxygenase" evidence="5">
    <location>
        <begin position="208"/>
        <end position="318"/>
    </location>
</feature>
<dbReference type="InterPro" id="IPR037151">
    <property type="entry name" value="AlkB-like_sf"/>
</dbReference>
<dbReference type="AlphaFoldDB" id="A0A1G4JYR0"/>
<proteinExistence type="predicted"/>
<dbReference type="InterPro" id="IPR032854">
    <property type="entry name" value="ALKBH3"/>
</dbReference>
<reference evidence="7 8" key="1">
    <citation type="submission" date="2016-03" db="EMBL/GenBank/DDBJ databases">
        <authorList>
            <person name="Devillers H."/>
        </authorList>
    </citation>
    <scope>NUCLEOTIDE SEQUENCE [LARGE SCALE GENOMIC DNA]</scope>
    <source>
        <strain evidence="7">CBS 10888</strain>
    </source>
</reference>
<evidence type="ECO:0000313" key="7">
    <source>
        <dbReference type="EMBL" id="SCU96338.1"/>
    </source>
</evidence>
<dbReference type="PROSITE" id="PS51999">
    <property type="entry name" value="ZF_GRF"/>
    <property type="match status" value="1"/>
</dbReference>
<dbReference type="PROSITE" id="PS51471">
    <property type="entry name" value="FE2OG_OXY"/>
    <property type="match status" value="1"/>
</dbReference>
<keyword evidence="8" id="KW-1185">Reference proteome</keyword>
<dbReference type="EMBL" id="LT598461">
    <property type="protein sequence ID" value="SCU96338.1"/>
    <property type="molecule type" value="Genomic_DNA"/>
</dbReference>
<name>A0A1G4JYR0_9SACH</name>
<gene>
    <name evidence="7" type="ORF">LADA_0H00386G</name>
</gene>